<evidence type="ECO:0000313" key="3">
    <source>
        <dbReference type="EMBL" id="AOU98508.1"/>
    </source>
</evidence>
<keyword evidence="4" id="KW-1185">Reference proteome</keyword>
<dbReference type="EMBL" id="CP017415">
    <property type="protein sequence ID" value="AOU98508.1"/>
    <property type="molecule type" value="Genomic_DNA"/>
</dbReference>
<proteinExistence type="inferred from homology"/>
<evidence type="ECO:0000256" key="2">
    <source>
        <dbReference type="RuleBase" id="RU362080"/>
    </source>
</evidence>
<gene>
    <name evidence="3" type="ORF">BI364_11585</name>
</gene>
<reference evidence="4" key="1">
    <citation type="submission" date="2016-09" db="EMBL/GenBank/DDBJ databases">
        <title>Acidihalobacter prosperus F5.</title>
        <authorList>
            <person name="Khaleque H.N."/>
            <person name="Ramsay J.P."/>
            <person name="Kaksonen A.H."/>
            <person name="Boxall N.J."/>
            <person name="Watkin E.L.J."/>
        </authorList>
    </citation>
    <scope>NUCLEOTIDE SEQUENCE [LARGE SCALE GENOMIC DNA]</scope>
    <source>
        <strain evidence="4">F5</strain>
    </source>
</reference>
<comment type="function">
    <text evidence="2">Antitoxin component of a type II toxin-antitoxin (TA) system.</text>
</comment>
<dbReference type="Proteomes" id="UP000095401">
    <property type="component" value="Chromosome"/>
</dbReference>
<evidence type="ECO:0000256" key="1">
    <source>
        <dbReference type="ARBA" id="ARBA00009981"/>
    </source>
</evidence>
<dbReference type="SUPFAM" id="SSF143120">
    <property type="entry name" value="YefM-like"/>
    <property type="match status" value="1"/>
</dbReference>
<dbReference type="Gene3D" id="3.40.1620.10">
    <property type="entry name" value="YefM-like domain"/>
    <property type="match status" value="1"/>
</dbReference>
<dbReference type="InterPro" id="IPR036165">
    <property type="entry name" value="YefM-like_sf"/>
</dbReference>
<name>A0A1D8IPT3_9GAMM</name>
<organism evidence="3 4">
    <name type="scientific">Acidihalobacter yilgarnensis</name>
    <dbReference type="NCBI Taxonomy" id="2819280"/>
    <lineage>
        <taxon>Bacteria</taxon>
        <taxon>Pseudomonadati</taxon>
        <taxon>Pseudomonadota</taxon>
        <taxon>Gammaproteobacteria</taxon>
        <taxon>Chromatiales</taxon>
        <taxon>Ectothiorhodospiraceae</taxon>
        <taxon>Acidihalobacter</taxon>
    </lineage>
</organism>
<evidence type="ECO:0000313" key="4">
    <source>
        <dbReference type="Proteomes" id="UP000095401"/>
    </source>
</evidence>
<sequence length="82" mass="8945">MYHSVNMLEAKSSLSRLVDAIEQGREREIIIARNGRPAAKLVPLGNTPAVKRIGIAKGKFEVPDTIDAHNKDVAHLFLGDLA</sequence>
<dbReference type="InterPro" id="IPR006442">
    <property type="entry name" value="Antitoxin_Phd/YefM"/>
</dbReference>
<accession>A0A1D8IPT3</accession>
<dbReference type="Pfam" id="PF02604">
    <property type="entry name" value="PhdYeFM_antitox"/>
    <property type="match status" value="1"/>
</dbReference>
<dbReference type="KEGG" id="aprs:BI364_11585"/>
<comment type="similarity">
    <text evidence="1 2">Belongs to the phD/YefM antitoxin family.</text>
</comment>
<dbReference type="AlphaFoldDB" id="A0A1D8IPT3"/>
<protein>
    <recommendedName>
        <fullName evidence="2">Antitoxin</fullName>
    </recommendedName>
</protein>